<accession>A0A9W8CKM4</accession>
<feature type="domain" description="Exoribonuclease phosphorolytic" evidence="6">
    <location>
        <begin position="11"/>
        <end position="131"/>
    </location>
</feature>
<evidence type="ECO:0000313" key="9">
    <source>
        <dbReference type="Proteomes" id="UP001145021"/>
    </source>
</evidence>
<keyword evidence="9" id="KW-1185">Reference proteome</keyword>
<keyword evidence="5" id="KW-0539">Nucleus</keyword>
<name>A0A9W8CKM4_9FUNG</name>
<dbReference type="Pfam" id="PF01138">
    <property type="entry name" value="RNase_PH"/>
    <property type="match status" value="1"/>
</dbReference>
<dbReference type="Proteomes" id="UP001145021">
    <property type="component" value="Unassembled WGS sequence"/>
</dbReference>
<dbReference type="GO" id="GO:0034475">
    <property type="term" value="P:U4 snRNA 3'-end processing"/>
    <property type="evidence" value="ECO:0007669"/>
    <property type="project" value="TreeGrafter"/>
</dbReference>
<dbReference type="InterPro" id="IPR015847">
    <property type="entry name" value="ExoRNase_PH_dom2"/>
</dbReference>
<evidence type="ECO:0000313" key="8">
    <source>
        <dbReference type="EMBL" id="KAJ1645575.1"/>
    </source>
</evidence>
<evidence type="ECO:0000256" key="1">
    <source>
        <dbReference type="ARBA" id="ARBA00004123"/>
    </source>
</evidence>
<dbReference type="PANTHER" id="PTHR11953:SF1">
    <property type="entry name" value="EXOSOME COMPLEX COMPONENT RRP46"/>
    <property type="match status" value="1"/>
</dbReference>
<dbReference type="CDD" id="cd11372">
    <property type="entry name" value="RNase_PH_RRP46"/>
    <property type="match status" value="1"/>
</dbReference>
<dbReference type="InterPro" id="IPR001247">
    <property type="entry name" value="ExoRNase_PH_dom1"/>
</dbReference>
<comment type="similarity">
    <text evidence="2">Belongs to the RNase PH family.</text>
</comment>
<dbReference type="GO" id="GO:0003723">
    <property type="term" value="F:RNA binding"/>
    <property type="evidence" value="ECO:0007669"/>
    <property type="project" value="TreeGrafter"/>
</dbReference>
<keyword evidence="4" id="KW-0271">Exosome</keyword>
<comment type="subcellular location">
    <subcellularLocation>
        <location evidence="1">Nucleus</location>
    </subcellularLocation>
</comment>
<organism evidence="8 9">
    <name type="scientific">Coemansia asiatica</name>
    <dbReference type="NCBI Taxonomy" id="1052880"/>
    <lineage>
        <taxon>Eukaryota</taxon>
        <taxon>Fungi</taxon>
        <taxon>Fungi incertae sedis</taxon>
        <taxon>Zoopagomycota</taxon>
        <taxon>Kickxellomycotina</taxon>
        <taxon>Kickxellomycetes</taxon>
        <taxon>Kickxellales</taxon>
        <taxon>Kickxellaceae</taxon>
        <taxon>Coemansia</taxon>
    </lineage>
</organism>
<dbReference type="GO" id="GO:0005730">
    <property type="term" value="C:nucleolus"/>
    <property type="evidence" value="ECO:0007669"/>
    <property type="project" value="TreeGrafter"/>
</dbReference>
<feature type="domain" description="Exoribonuclease phosphorolytic" evidence="7">
    <location>
        <begin position="135"/>
        <end position="198"/>
    </location>
</feature>
<evidence type="ECO:0000256" key="3">
    <source>
        <dbReference type="ARBA" id="ARBA00022552"/>
    </source>
</evidence>
<evidence type="ECO:0000259" key="6">
    <source>
        <dbReference type="Pfam" id="PF01138"/>
    </source>
</evidence>
<dbReference type="InterPro" id="IPR036345">
    <property type="entry name" value="ExoRNase_PH_dom2_sf"/>
</dbReference>
<dbReference type="Gene3D" id="3.30.230.70">
    <property type="entry name" value="GHMP Kinase, N-terminal domain"/>
    <property type="match status" value="1"/>
</dbReference>
<evidence type="ECO:0000259" key="7">
    <source>
        <dbReference type="Pfam" id="PF03725"/>
    </source>
</evidence>
<protein>
    <submittedName>
        <fullName evidence="8">Exosome non-catalytic core subunit rrp46</fullName>
    </submittedName>
</protein>
<gene>
    <name evidence="8" type="primary">RRP46</name>
    <name evidence="8" type="ORF">LPJ64_002865</name>
</gene>
<dbReference type="EMBL" id="JANBOH010000099">
    <property type="protein sequence ID" value="KAJ1645575.1"/>
    <property type="molecule type" value="Genomic_DNA"/>
</dbReference>
<dbReference type="GO" id="GO:0000176">
    <property type="term" value="C:nuclear exosome (RNase complex)"/>
    <property type="evidence" value="ECO:0007669"/>
    <property type="project" value="UniProtKB-ARBA"/>
</dbReference>
<dbReference type="GO" id="GO:0016075">
    <property type="term" value="P:rRNA catabolic process"/>
    <property type="evidence" value="ECO:0007669"/>
    <property type="project" value="TreeGrafter"/>
</dbReference>
<proteinExistence type="inferred from homology"/>
<dbReference type="GO" id="GO:0000177">
    <property type="term" value="C:cytoplasmic exosome (RNase complex)"/>
    <property type="evidence" value="ECO:0007669"/>
    <property type="project" value="TreeGrafter"/>
</dbReference>
<dbReference type="SUPFAM" id="SSF55666">
    <property type="entry name" value="Ribonuclease PH domain 2-like"/>
    <property type="match status" value="1"/>
</dbReference>
<dbReference type="Pfam" id="PF03725">
    <property type="entry name" value="RNase_PH_C"/>
    <property type="match status" value="1"/>
</dbReference>
<evidence type="ECO:0000256" key="5">
    <source>
        <dbReference type="ARBA" id="ARBA00023242"/>
    </source>
</evidence>
<dbReference type="AlphaFoldDB" id="A0A9W8CKM4"/>
<comment type="caution">
    <text evidence="8">The sequence shown here is derived from an EMBL/GenBank/DDBJ whole genome shotgun (WGS) entry which is preliminary data.</text>
</comment>
<dbReference type="PANTHER" id="PTHR11953">
    <property type="entry name" value="EXOSOME COMPLEX COMPONENT"/>
    <property type="match status" value="1"/>
</dbReference>
<dbReference type="GO" id="GO:0071051">
    <property type="term" value="P:poly(A)-dependent snoRNA 3'-end processing"/>
    <property type="evidence" value="ECO:0007669"/>
    <property type="project" value="TreeGrafter"/>
</dbReference>
<keyword evidence="3" id="KW-0698">rRNA processing</keyword>
<evidence type="ECO:0000256" key="4">
    <source>
        <dbReference type="ARBA" id="ARBA00022835"/>
    </source>
</evidence>
<dbReference type="InterPro" id="IPR020568">
    <property type="entry name" value="Ribosomal_Su5_D2-typ_SF"/>
</dbReference>
<dbReference type="InterPro" id="IPR050080">
    <property type="entry name" value="RNase_PH"/>
</dbReference>
<dbReference type="InterPro" id="IPR027408">
    <property type="entry name" value="PNPase/RNase_PH_dom_sf"/>
</dbReference>
<dbReference type="GO" id="GO:0071028">
    <property type="term" value="P:nuclear mRNA surveillance"/>
    <property type="evidence" value="ECO:0007669"/>
    <property type="project" value="TreeGrafter"/>
</dbReference>
<evidence type="ECO:0000256" key="2">
    <source>
        <dbReference type="ARBA" id="ARBA00006678"/>
    </source>
</evidence>
<reference evidence="8" key="1">
    <citation type="submission" date="2022-07" db="EMBL/GenBank/DDBJ databases">
        <title>Phylogenomic reconstructions and comparative analyses of Kickxellomycotina fungi.</title>
        <authorList>
            <person name="Reynolds N.K."/>
            <person name="Stajich J.E."/>
            <person name="Barry K."/>
            <person name="Grigoriev I.V."/>
            <person name="Crous P."/>
            <person name="Smith M.E."/>
        </authorList>
    </citation>
    <scope>NUCLEOTIDE SEQUENCE</scope>
    <source>
        <strain evidence="8">NBRC 105413</strain>
    </source>
</reference>
<dbReference type="SUPFAM" id="SSF54211">
    <property type="entry name" value="Ribosomal protein S5 domain 2-like"/>
    <property type="match status" value="1"/>
</dbReference>
<sequence>MSRPDRREHEQIRALNCVLGQLTRTDGSAQFSSGSTSLICGIYGPIEAKLYEEKIDRAHIDVKLRPAIGLPATKDKWAESAVRKTFERNILGHLHPRTLVQINLQVKENDGSVDAAAINATALALVDAGIPLRAMVAAASCAVRKDGEIVVDPVEEEIKKAMSTHTFAFSSNSPDDNPVYVDSRGSFTMDQYDRCFDLCAMTVQRILAFMRTAIEGKVAKESQISAV</sequence>
<dbReference type="GO" id="GO:0006364">
    <property type="term" value="P:rRNA processing"/>
    <property type="evidence" value="ECO:0007669"/>
    <property type="project" value="UniProtKB-KW"/>
</dbReference>